<dbReference type="EMBL" id="CP006570">
    <property type="protein sequence ID" value="AHF79363.1"/>
    <property type="molecule type" value="Genomic_DNA"/>
</dbReference>
<feature type="domain" description="Sigma-54 factor interaction" evidence="6">
    <location>
        <begin position="191"/>
        <end position="420"/>
    </location>
</feature>
<evidence type="ECO:0000256" key="3">
    <source>
        <dbReference type="ARBA" id="ARBA00023015"/>
    </source>
</evidence>
<dbReference type="InterPro" id="IPR025944">
    <property type="entry name" value="Sigma_54_int_dom_CS"/>
</dbReference>
<dbReference type="PROSITE" id="PS00688">
    <property type="entry name" value="SIGMA54_INTERACT_3"/>
    <property type="match status" value="1"/>
</dbReference>
<dbReference type="GO" id="GO:0005524">
    <property type="term" value="F:ATP binding"/>
    <property type="evidence" value="ECO:0007669"/>
    <property type="project" value="UniProtKB-KW"/>
</dbReference>
<dbReference type="Gene3D" id="3.30.450.40">
    <property type="match status" value="1"/>
</dbReference>
<dbReference type="SMART" id="SM00382">
    <property type="entry name" value="AAA"/>
    <property type="match status" value="1"/>
</dbReference>
<keyword evidence="8" id="KW-1185">Reference proteome</keyword>
<dbReference type="InterPro" id="IPR058031">
    <property type="entry name" value="AAA_lid_NorR"/>
</dbReference>
<dbReference type="RefSeq" id="WP_025424501.1">
    <property type="nucleotide sequence ID" value="NZ_CP006570.1"/>
</dbReference>
<evidence type="ECO:0000313" key="8">
    <source>
        <dbReference type="Proteomes" id="UP000019028"/>
    </source>
</evidence>
<dbReference type="Gene3D" id="1.10.10.60">
    <property type="entry name" value="Homeodomain-like"/>
    <property type="match status" value="1"/>
</dbReference>
<dbReference type="AlphaFoldDB" id="W0I4N2"/>
<evidence type="ECO:0000256" key="4">
    <source>
        <dbReference type="ARBA" id="ARBA00023125"/>
    </source>
</evidence>
<dbReference type="SUPFAM" id="SSF55781">
    <property type="entry name" value="GAF domain-like"/>
    <property type="match status" value="1"/>
</dbReference>
<dbReference type="InterPro" id="IPR029016">
    <property type="entry name" value="GAF-like_dom_sf"/>
</dbReference>
<dbReference type="PROSITE" id="PS00676">
    <property type="entry name" value="SIGMA54_INTERACT_2"/>
    <property type="match status" value="1"/>
</dbReference>
<dbReference type="InterPro" id="IPR025662">
    <property type="entry name" value="Sigma_54_int_dom_ATP-bd_1"/>
</dbReference>
<gene>
    <name evidence="7" type="ORF">Sant_P0327</name>
</gene>
<dbReference type="PANTHER" id="PTHR32071">
    <property type="entry name" value="TRANSCRIPTIONAL REGULATORY PROTEIN"/>
    <property type="match status" value="1"/>
</dbReference>
<dbReference type="Pfam" id="PF25601">
    <property type="entry name" value="AAA_lid_14"/>
    <property type="match status" value="1"/>
</dbReference>
<dbReference type="NCBIfam" id="NF003451">
    <property type="entry name" value="PRK05022.1"/>
    <property type="match status" value="1"/>
</dbReference>
<dbReference type="Pfam" id="PF01590">
    <property type="entry name" value="GAF"/>
    <property type="match status" value="1"/>
</dbReference>
<dbReference type="Pfam" id="PF00158">
    <property type="entry name" value="Sigma54_activat"/>
    <property type="match status" value="1"/>
</dbReference>
<dbReference type="PROSITE" id="PS00675">
    <property type="entry name" value="SIGMA54_INTERACT_1"/>
    <property type="match status" value="1"/>
</dbReference>
<keyword evidence="1" id="KW-0547">Nucleotide-binding</keyword>
<keyword evidence="7" id="KW-0614">Plasmid</keyword>
<dbReference type="PROSITE" id="PS50045">
    <property type="entry name" value="SIGMA54_INTERACT_4"/>
    <property type="match status" value="1"/>
</dbReference>
<proteinExistence type="predicted"/>
<dbReference type="GO" id="GO:0003677">
    <property type="term" value="F:DNA binding"/>
    <property type="evidence" value="ECO:0007669"/>
    <property type="project" value="UniProtKB-KW"/>
</dbReference>
<sequence length="512" mass="56424">MSLSLQSLAKIAIELQHGLSSRDRFQRLISSVRELLSCDASALLRYQHQQFRPLAIDGLSPDVLGRRFALSSHPRLEAIARAGNVVRFPADSHLPDPYDGLIPGQNELKIHACIGLPLFADEELIGALTFDSLNPAQFDAFSDEELWLIGALASSALYNALLVDALEKQALPTAAEANSRKQITWRAEDEMVGSSASMQQLRHEITVVAGSELNVLITGETGVGKELVANAIHQLSPRAAKPLVYLNCAALPESVAESELFGHVKGAFTGAIHNRTGKFEMADNGTLFLDEIGELSLVLQAKLLRVIQYGDVQRVGEDSTKRVNVRILAATNRDLKQAVVDGHFRVDLFHRLSVFPLTVPPLRERKDDIVLLAGFFVEHSKNKLGLRQLRLPADTLAMLVDYGWPGNVRELKHAIERAAVLARASHNQGDVTLYSSLFNLVPTDNRQRPVATRDEPTALTTLNFQLATQGFQRQYIAKALQENQMNWSATARVLGLDGANLHRLAKRLGMKQ</sequence>
<accession>W0I4N2</accession>
<organism evidence="7 8">
    <name type="scientific">Sodalis praecaptivus</name>
    <dbReference type="NCBI Taxonomy" id="1239307"/>
    <lineage>
        <taxon>Bacteria</taxon>
        <taxon>Pseudomonadati</taxon>
        <taxon>Pseudomonadota</taxon>
        <taxon>Gammaproteobacteria</taxon>
        <taxon>Enterobacterales</taxon>
        <taxon>Bruguierivoracaceae</taxon>
        <taxon>Sodalis</taxon>
    </lineage>
</organism>
<name>W0I4N2_9GAMM</name>
<dbReference type="Gene3D" id="3.40.50.300">
    <property type="entry name" value="P-loop containing nucleotide triphosphate hydrolases"/>
    <property type="match status" value="1"/>
</dbReference>
<reference evidence="7 8" key="1">
    <citation type="journal article" date="2014" name="Genome Biol. Evol.">
        <title>Genome degeneration and adaptation in a nascent stage of symbiosis.</title>
        <authorList>
            <person name="Oakeson K.F."/>
            <person name="Gil R."/>
            <person name="Clayton A.L."/>
            <person name="Dunn D.M."/>
            <person name="von Niederhausern A.C."/>
            <person name="Hamil C."/>
            <person name="Aoyagi A."/>
            <person name="Duval B."/>
            <person name="Baca A."/>
            <person name="Silva F.J."/>
            <person name="Vallier A."/>
            <person name="Jackson D.G."/>
            <person name="Latorre A."/>
            <person name="Weiss R.B."/>
            <person name="Heddi A."/>
            <person name="Moya A."/>
            <person name="Dale C."/>
        </authorList>
    </citation>
    <scope>NUCLEOTIDE SEQUENCE [LARGE SCALE GENOMIC DNA]</scope>
    <source>
        <strain evidence="7 8">HS1</strain>
        <plasmid evidence="8">Plasmid pHS1</plasmid>
    </source>
</reference>
<dbReference type="KEGG" id="sod:Sant_P0327"/>
<keyword evidence="5" id="KW-0804">Transcription</keyword>
<evidence type="ECO:0000259" key="6">
    <source>
        <dbReference type="PROSITE" id="PS50045"/>
    </source>
</evidence>
<evidence type="ECO:0000256" key="2">
    <source>
        <dbReference type="ARBA" id="ARBA00022840"/>
    </source>
</evidence>
<geneLocation type="plasmid" evidence="7 8">
    <name>pHS1</name>
</geneLocation>
<keyword evidence="2" id="KW-0067">ATP-binding</keyword>
<dbReference type="GO" id="GO:0006355">
    <property type="term" value="P:regulation of DNA-templated transcription"/>
    <property type="evidence" value="ECO:0007669"/>
    <property type="project" value="InterPro"/>
</dbReference>
<dbReference type="OrthoDB" id="9804019at2"/>
<dbReference type="PANTHER" id="PTHR32071:SF35">
    <property type="entry name" value="ANAEROBIC NITRIC OXIDE REDUCTASE TRANSCRIPTION REGULATOR NORR"/>
    <property type="match status" value="1"/>
</dbReference>
<dbReference type="HOGENOM" id="CLU_000445_125_0_6"/>
<keyword evidence="4" id="KW-0238">DNA-binding</keyword>
<protein>
    <submittedName>
        <fullName evidence="7">Anaerobic nitric oxide reductase transcription regulator norR</fullName>
    </submittedName>
</protein>
<dbReference type="CDD" id="cd00009">
    <property type="entry name" value="AAA"/>
    <property type="match status" value="1"/>
</dbReference>
<keyword evidence="3" id="KW-0805">Transcription regulation</keyword>
<dbReference type="SUPFAM" id="SSF46689">
    <property type="entry name" value="Homeodomain-like"/>
    <property type="match status" value="1"/>
</dbReference>
<dbReference type="FunFam" id="3.40.50.300:FF:000006">
    <property type="entry name" value="DNA-binding transcriptional regulator NtrC"/>
    <property type="match status" value="1"/>
</dbReference>
<dbReference type="PATRIC" id="fig|1239307.3.peg.4890"/>
<evidence type="ECO:0000256" key="1">
    <source>
        <dbReference type="ARBA" id="ARBA00022741"/>
    </source>
</evidence>
<dbReference type="InterPro" id="IPR003018">
    <property type="entry name" value="GAF"/>
</dbReference>
<dbReference type="InterPro" id="IPR025943">
    <property type="entry name" value="Sigma_54_int_dom_ATP-bd_2"/>
</dbReference>
<dbReference type="Gene3D" id="1.10.8.60">
    <property type="match status" value="1"/>
</dbReference>
<dbReference type="SMART" id="SM00065">
    <property type="entry name" value="GAF"/>
    <property type="match status" value="1"/>
</dbReference>
<dbReference type="InterPro" id="IPR009057">
    <property type="entry name" value="Homeodomain-like_sf"/>
</dbReference>
<dbReference type="SUPFAM" id="SSF52540">
    <property type="entry name" value="P-loop containing nucleoside triphosphate hydrolases"/>
    <property type="match status" value="1"/>
</dbReference>
<dbReference type="Proteomes" id="UP000019028">
    <property type="component" value="Plasmid pHS1"/>
</dbReference>
<dbReference type="InterPro" id="IPR003593">
    <property type="entry name" value="AAA+_ATPase"/>
</dbReference>
<dbReference type="InterPro" id="IPR027417">
    <property type="entry name" value="P-loop_NTPase"/>
</dbReference>
<evidence type="ECO:0000313" key="7">
    <source>
        <dbReference type="EMBL" id="AHF79363.1"/>
    </source>
</evidence>
<dbReference type="InterPro" id="IPR002078">
    <property type="entry name" value="Sigma_54_int"/>
</dbReference>
<evidence type="ECO:0000256" key="5">
    <source>
        <dbReference type="ARBA" id="ARBA00023163"/>
    </source>
</evidence>